<evidence type="ECO:0000313" key="1">
    <source>
        <dbReference type="EMBL" id="MBX42312.1"/>
    </source>
</evidence>
<accession>A0A2P2NIJ7</accession>
<dbReference type="AlphaFoldDB" id="A0A2P2NIJ7"/>
<reference evidence="1" key="1">
    <citation type="submission" date="2018-02" db="EMBL/GenBank/DDBJ databases">
        <title>Rhizophora mucronata_Transcriptome.</title>
        <authorList>
            <person name="Meera S.P."/>
            <person name="Sreeshan A."/>
            <person name="Augustine A."/>
        </authorList>
    </citation>
    <scope>NUCLEOTIDE SEQUENCE</scope>
    <source>
        <tissue evidence="1">Leaf</tissue>
    </source>
</reference>
<sequence length="37" mass="4032">MTKVMLEPSDGVVVALMHIMVTPSICILKDLFEASLV</sequence>
<dbReference type="EMBL" id="GGEC01061828">
    <property type="protein sequence ID" value="MBX42312.1"/>
    <property type="molecule type" value="Transcribed_RNA"/>
</dbReference>
<name>A0A2P2NIJ7_RHIMU</name>
<proteinExistence type="predicted"/>
<protein>
    <submittedName>
        <fullName evidence="1">Uncharacterized protein</fullName>
    </submittedName>
</protein>
<organism evidence="1">
    <name type="scientific">Rhizophora mucronata</name>
    <name type="common">Asiatic mangrove</name>
    <dbReference type="NCBI Taxonomy" id="61149"/>
    <lineage>
        <taxon>Eukaryota</taxon>
        <taxon>Viridiplantae</taxon>
        <taxon>Streptophyta</taxon>
        <taxon>Embryophyta</taxon>
        <taxon>Tracheophyta</taxon>
        <taxon>Spermatophyta</taxon>
        <taxon>Magnoliopsida</taxon>
        <taxon>eudicotyledons</taxon>
        <taxon>Gunneridae</taxon>
        <taxon>Pentapetalae</taxon>
        <taxon>rosids</taxon>
        <taxon>fabids</taxon>
        <taxon>Malpighiales</taxon>
        <taxon>Rhizophoraceae</taxon>
        <taxon>Rhizophora</taxon>
    </lineage>
</organism>